<keyword evidence="7 9" id="KW-1133">Transmembrane helix</keyword>
<name>A0A1U9YVY2_9HYPH</name>
<keyword evidence="2 9" id="KW-0813">Transport</keyword>
<keyword evidence="5" id="KW-0571">Peptide transport</keyword>
<dbReference type="GO" id="GO:0015833">
    <property type="term" value="P:peptide transport"/>
    <property type="evidence" value="ECO:0007669"/>
    <property type="project" value="UniProtKB-KW"/>
</dbReference>
<evidence type="ECO:0000313" key="11">
    <source>
        <dbReference type="EMBL" id="AQZ49599.1"/>
    </source>
</evidence>
<dbReference type="InterPro" id="IPR000515">
    <property type="entry name" value="MetI-like"/>
</dbReference>
<dbReference type="AlphaFoldDB" id="A0A1U9YVY2"/>
<dbReference type="PANTHER" id="PTHR43386:SF1">
    <property type="entry name" value="D,D-DIPEPTIDE TRANSPORT SYSTEM PERMEASE PROTEIN DDPC-RELATED"/>
    <property type="match status" value="1"/>
</dbReference>
<dbReference type="GO" id="GO:0005886">
    <property type="term" value="C:plasma membrane"/>
    <property type="evidence" value="ECO:0007669"/>
    <property type="project" value="UniProtKB-SubCell"/>
</dbReference>
<proteinExistence type="inferred from homology"/>
<evidence type="ECO:0000256" key="5">
    <source>
        <dbReference type="ARBA" id="ARBA00022856"/>
    </source>
</evidence>
<feature type="transmembrane region" description="Helical" evidence="9">
    <location>
        <begin position="38"/>
        <end position="58"/>
    </location>
</feature>
<comment type="similarity">
    <text evidence="9">Belongs to the binding-protein-dependent transport system permease family.</text>
</comment>
<protein>
    <submittedName>
        <fullName evidence="11">Glutathione transport system permease protein GsiD</fullName>
    </submittedName>
</protein>
<evidence type="ECO:0000256" key="3">
    <source>
        <dbReference type="ARBA" id="ARBA00022475"/>
    </source>
</evidence>
<organism evidence="11 12">
    <name type="scientific">Martelella mediterranea DSM 17316</name>
    <dbReference type="NCBI Taxonomy" id="1122214"/>
    <lineage>
        <taxon>Bacteria</taxon>
        <taxon>Pseudomonadati</taxon>
        <taxon>Pseudomonadota</taxon>
        <taxon>Alphaproteobacteria</taxon>
        <taxon>Hyphomicrobiales</taxon>
        <taxon>Aurantimonadaceae</taxon>
        <taxon>Martelella</taxon>
    </lineage>
</organism>
<evidence type="ECO:0000256" key="4">
    <source>
        <dbReference type="ARBA" id="ARBA00022692"/>
    </source>
</evidence>
<dbReference type="SUPFAM" id="SSF161098">
    <property type="entry name" value="MetI-like"/>
    <property type="match status" value="1"/>
</dbReference>
<reference evidence="11 12" key="1">
    <citation type="submission" date="2017-03" db="EMBL/GenBank/DDBJ databases">
        <title>Foreign affairs: Plasmid Transfer between Roseobacters and Rhizobia.</title>
        <authorList>
            <person name="Bartling P."/>
            <person name="Bunk B."/>
            <person name="Overmann J."/>
            <person name="Brinkmann H."/>
            <person name="Petersen J."/>
        </authorList>
    </citation>
    <scope>NUCLEOTIDE SEQUENCE [LARGE SCALE GENOMIC DNA]</scope>
    <source>
        <strain evidence="11 12">MACL11</strain>
    </source>
</reference>
<evidence type="ECO:0000256" key="6">
    <source>
        <dbReference type="ARBA" id="ARBA00022927"/>
    </source>
</evidence>
<dbReference type="EMBL" id="CP020330">
    <property type="protein sequence ID" value="AQZ49599.1"/>
    <property type="molecule type" value="Genomic_DNA"/>
</dbReference>
<keyword evidence="6" id="KW-0653">Protein transport</keyword>
<gene>
    <name evidence="11" type="primary">gsiD_1</name>
    <name evidence="11" type="ORF">Mame_00216</name>
</gene>
<evidence type="ECO:0000259" key="10">
    <source>
        <dbReference type="PROSITE" id="PS50928"/>
    </source>
</evidence>
<dbReference type="CDD" id="cd06261">
    <property type="entry name" value="TM_PBP2"/>
    <property type="match status" value="1"/>
</dbReference>
<evidence type="ECO:0000256" key="1">
    <source>
        <dbReference type="ARBA" id="ARBA00004651"/>
    </source>
</evidence>
<evidence type="ECO:0000256" key="2">
    <source>
        <dbReference type="ARBA" id="ARBA00022448"/>
    </source>
</evidence>
<dbReference type="Proteomes" id="UP000191135">
    <property type="component" value="Chromosome"/>
</dbReference>
<dbReference type="KEGG" id="mmed:Mame_00216"/>
<dbReference type="InterPro" id="IPR035906">
    <property type="entry name" value="MetI-like_sf"/>
</dbReference>
<dbReference type="GO" id="GO:0015031">
    <property type="term" value="P:protein transport"/>
    <property type="evidence" value="ECO:0007669"/>
    <property type="project" value="UniProtKB-KW"/>
</dbReference>
<dbReference type="eggNOG" id="COG1173">
    <property type="taxonomic scope" value="Bacteria"/>
</dbReference>
<keyword evidence="8 9" id="KW-0472">Membrane</keyword>
<keyword evidence="12" id="KW-1185">Reference proteome</keyword>
<dbReference type="STRING" id="1122214.Mame_00216"/>
<dbReference type="PROSITE" id="PS50928">
    <property type="entry name" value="ABC_TM1"/>
    <property type="match status" value="1"/>
</dbReference>
<dbReference type="RefSeq" id="WP_018063349.1">
    <property type="nucleotide sequence ID" value="NZ_AQWH01000003.1"/>
</dbReference>
<feature type="transmembrane region" description="Helical" evidence="9">
    <location>
        <begin position="160"/>
        <end position="177"/>
    </location>
</feature>
<evidence type="ECO:0000256" key="7">
    <source>
        <dbReference type="ARBA" id="ARBA00022989"/>
    </source>
</evidence>
<dbReference type="Gene3D" id="1.10.3720.10">
    <property type="entry name" value="MetI-like"/>
    <property type="match status" value="1"/>
</dbReference>
<evidence type="ECO:0000256" key="9">
    <source>
        <dbReference type="RuleBase" id="RU363032"/>
    </source>
</evidence>
<evidence type="ECO:0000256" key="8">
    <source>
        <dbReference type="ARBA" id="ARBA00023136"/>
    </source>
</evidence>
<dbReference type="OrthoDB" id="9766870at2"/>
<comment type="subcellular location">
    <subcellularLocation>
        <location evidence="1 9">Cell membrane</location>
        <topology evidence="1 9">Multi-pass membrane protein</topology>
    </subcellularLocation>
</comment>
<feature type="transmembrane region" description="Helical" evidence="9">
    <location>
        <begin position="135"/>
        <end position="154"/>
    </location>
</feature>
<feature type="transmembrane region" description="Helical" evidence="9">
    <location>
        <begin position="216"/>
        <end position="242"/>
    </location>
</feature>
<keyword evidence="4 9" id="KW-0812">Transmembrane</keyword>
<sequence>MSETSLNDTAEDRHGDQKWTVHPALRGYGEALTTPKGIIAVAIIILLTGGALLAPVLFPGGYDQQSRDALLGVSLAHPFGTDELGRDIMVRSIYGLRTDLSLVYTAVPLSMVIGTLLGLLGVISARLGTFVQRGLDVIAGFPGLILGISVVIIFSAGWQALVIAITILGLPAFGRLARATMLSQMQREYVTAARTLGATKWQIMVRHVLPNAVEPIIVQGAMFVVAAVFIEAALSIVGLGLQPPEPSLGTLLNVGMRYISRAPTYVIGPTAILILLALGFSLLADALNAAVNRSE</sequence>
<accession>A0A1U9YVY2</accession>
<feature type="domain" description="ABC transmembrane type-1" evidence="10">
    <location>
        <begin position="96"/>
        <end position="284"/>
    </location>
</feature>
<keyword evidence="3" id="KW-1003">Cell membrane</keyword>
<feature type="transmembrane region" description="Helical" evidence="9">
    <location>
        <begin position="102"/>
        <end position="123"/>
    </location>
</feature>
<dbReference type="Pfam" id="PF00528">
    <property type="entry name" value="BPD_transp_1"/>
    <property type="match status" value="1"/>
</dbReference>
<dbReference type="InterPro" id="IPR050366">
    <property type="entry name" value="BP-dependent_transpt_permease"/>
</dbReference>
<dbReference type="PANTHER" id="PTHR43386">
    <property type="entry name" value="OLIGOPEPTIDE TRANSPORT SYSTEM PERMEASE PROTEIN APPC"/>
    <property type="match status" value="1"/>
</dbReference>
<feature type="transmembrane region" description="Helical" evidence="9">
    <location>
        <begin position="262"/>
        <end position="284"/>
    </location>
</feature>
<evidence type="ECO:0000313" key="12">
    <source>
        <dbReference type="Proteomes" id="UP000191135"/>
    </source>
</evidence>
<dbReference type="GO" id="GO:0055085">
    <property type="term" value="P:transmembrane transport"/>
    <property type="evidence" value="ECO:0007669"/>
    <property type="project" value="InterPro"/>
</dbReference>